<evidence type="ECO:0000313" key="1">
    <source>
        <dbReference type="EMBL" id="MFC3074969.1"/>
    </source>
</evidence>
<gene>
    <name evidence="1" type="ORF">ACFOHH_17800</name>
</gene>
<dbReference type="Proteomes" id="UP001595377">
    <property type="component" value="Unassembled WGS sequence"/>
</dbReference>
<accession>A0ABV7DJ36</accession>
<keyword evidence="2" id="KW-1185">Reference proteome</keyword>
<reference evidence="2" key="1">
    <citation type="journal article" date="2019" name="Int. J. Syst. Evol. Microbiol.">
        <title>The Global Catalogue of Microorganisms (GCM) 10K type strain sequencing project: providing services to taxonomists for standard genome sequencing and annotation.</title>
        <authorList>
            <consortium name="The Broad Institute Genomics Platform"/>
            <consortium name="The Broad Institute Genome Sequencing Center for Infectious Disease"/>
            <person name="Wu L."/>
            <person name="Ma J."/>
        </authorList>
    </citation>
    <scope>NUCLEOTIDE SEQUENCE [LARGE SCALE GENOMIC DNA]</scope>
    <source>
        <strain evidence="2">KCTC 52677</strain>
    </source>
</reference>
<protein>
    <submittedName>
        <fullName evidence="1">Uncharacterized protein</fullName>
    </submittedName>
</protein>
<proteinExistence type="predicted"/>
<dbReference type="RefSeq" id="WP_257315634.1">
    <property type="nucleotide sequence ID" value="NZ_JANFDG010000013.1"/>
</dbReference>
<evidence type="ECO:0000313" key="2">
    <source>
        <dbReference type="Proteomes" id="UP001595377"/>
    </source>
</evidence>
<name>A0ABV7DJ36_9HYPH</name>
<dbReference type="EMBL" id="JBHRSP010000029">
    <property type="protein sequence ID" value="MFC3074969.1"/>
    <property type="molecule type" value="Genomic_DNA"/>
</dbReference>
<organism evidence="1 2">
    <name type="scientific">Shinella pollutisoli</name>
    <dbReference type="NCBI Taxonomy" id="2250594"/>
    <lineage>
        <taxon>Bacteria</taxon>
        <taxon>Pseudomonadati</taxon>
        <taxon>Pseudomonadota</taxon>
        <taxon>Alphaproteobacteria</taxon>
        <taxon>Hyphomicrobiales</taxon>
        <taxon>Rhizobiaceae</taxon>
        <taxon>Shinella</taxon>
    </lineage>
</organism>
<comment type="caution">
    <text evidence="1">The sequence shown here is derived from an EMBL/GenBank/DDBJ whole genome shotgun (WGS) entry which is preliminary data.</text>
</comment>
<sequence length="136" mass="15212">MSKAVEDVLVERLRQVDGEGWTPKHDDAHGEGELLLAAKAYFAHATGRALSLPSGDREGIPFGWPWDKKWWKPKSPRQDLIRAGALALAEIDRIKRLYAMRAEHRYVDAEAHYTLIIAEIERIDRADAALSEGGGP</sequence>